<dbReference type="EMBL" id="BBWU01000035">
    <property type="protein sequence ID" value="GAO39623.1"/>
    <property type="molecule type" value="Genomic_DNA"/>
</dbReference>
<dbReference type="Pfam" id="PF06580">
    <property type="entry name" value="His_kinase"/>
    <property type="match status" value="1"/>
</dbReference>
<dbReference type="PROSITE" id="PS50109">
    <property type="entry name" value="HIS_KIN"/>
    <property type="match status" value="1"/>
</dbReference>
<reference evidence="5 6" key="1">
    <citation type="submission" date="2015-04" db="EMBL/GenBank/DDBJ databases">
        <title>Whole genome shotgun sequence of Sphingomonas changbaiensis NBRC 104936.</title>
        <authorList>
            <person name="Katano-Makiyama Y."/>
            <person name="Hosoyama A."/>
            <person name="Hashimoto M."/>
            <person name="Noguchi M."/>
            <person name="Tsuchikane K."/>
            <person name="Ohji S."/>
            <person name="Yamazoe A."/>
            <person name="Ichikawa N."/>
            <person name="Kimura A."/>
            <person name="Fujita N."/>
        </authorList>
    </citation>
    <scope>NUCLEOTIDE SEQUENCE [LARGE SCALE GENOMIC DNA]</scope>
    <source>
        <strain evidence="5 6">NBRC 104936</strain>
    </source>
</reference>
<dbReference type="AlphaFoldDB" id="A0A0E9MQ47"/>
<dbReference type="InterPro" id="IPR010559">
    <property type="entry name" value="Sig_transdc_His_kin_internal"/>
</dbReference>
<keyword evidence="5" id="KW-0418">Kinase</keyword>
<evidence type="ECO:0000313" key="6">
    <source>
        <dbReference type="Proteomes" id="UP000033202"/>
    </source>
</evidence>
<accession>A0A0E9MQ47</accession>
<dbReference type="PRINTS" id="PR00344">
    <property type="entry name" value="BCTRLSENSOR"/>
</dbReference>
<dbReference type="PANTHER" id="PTHR34220">
    <property type="entry name" value="SENSOR HISTIDINE KINASE YPDA"/>
    <property type="match status" value="1"/>
</dbReference>
<dbReference type="GO" id="GO:0000155">
    <property type="term" value="F:phosphorelay sensor kinase activity"/>
    <property type="evidence" value="ECO:0007669"/>
    <property type="project" value="InterPro"/>
</dbReference>
<organism evidence="5 6">
    <name type="scientific">Sphingomonas changbaiensis NBRC 104936</name>
    <dbReference type="NCBI Taxonomy" id="1219043"/>
    <lineage>
        <taxon>Bacteria</taxon>
        <taxon>Pseudomonadati</taxon>
        <taxon>Pseudomonadota</taxon>
        <taxon>Alphaproteobacteria</taxon>
        <taxon>Sphingomonadales</taxon>
        <taxon>Sphingomonadaceae</taxon>
        <taxon>Sphingomonas</taxon>
    </lineage>
</organism>
<dbReference type="InterPro" id="IPR003594">
    <property type="entry name" value="HATPase_dom"/>
</dbReference>
<dbReference type="STRING" id="1219043.SCH01S_35_00580"/>
<dbReference type="InterPro" id="IPR004358">
    <property type="entry name" value="Sig_transdc_His_kin-like_C"/>
</dbReference>
<proteinExistence type="predicted"/>
<evidence type="ECO:0000313" key="5">
    <source>
        <dbReference type="EMBL" id="GAO39623.1"/>
    </source>
</evidence>
<dbReference type="PANTHER" id="PTHR34220:SF9">
    <property type="entry name" value="SIGNAL TRANSDUCTION HISTIDINE KINASE INTERNAL REGION DOMAIN-CONTAINING PROTEIN"/>
    <property type="match status" value="1"/>
</dbReference>
<evidence type="ECO:0000256" key="1">
    <source>
        <dbReference type="ARBA" id="ARBA00000085"/>
    </source>
</evidence>
<protein>
    <recommendedName>
        <fullName evidence="2">histidine kinase</fullName>
        <ecNumber evidence="2">2.7.13.3</ecNumber>
    </recommendedName>
</protein>
<dbReference type="Pfam" id="PF02518">
    <property type="entry name" value="HATPase_c"/>
    <property type="match status" value="1"/>
</dbReference>
<feature type="transmembrane region" description="Helical" evidence="3">
    <location>
        <begin position="182"/>
        <end position="201"/>
    </location>
</feature>
<feature type="domain" description="Histidine kinase" evidence="4">
    <location>
        <begin position="320"/>
        <end position="413"/>
    </location>
</feature>
<feature type="transmembrane region" description="Helical" evidence="3">
    <location>
        <begin position="62"/>
        <end position="85"/>
    </location>
</feature>
<name>A0A0E9MQ47_9SPHN</name>
<dbReference type="InterPro" id="IPR036890">
    <property type="entry name" value="HATPase_C_sf"/>
</dbReference>
<comment type="caution">
    <text evidence="5">The sequence shown here is derived from an EMBL/GenBank/DDBJ whole genome shotgun (WGS) entry which is preliminary data.</text>
</comment>
<keyword evidence="3" id="KW-0812">Transmembrane</keyword>
<dbReference type="EC" id="2.7.13.3" evidence="2"/>
<keyword evidence="3" id="KW-1133">Transmembrane helix</keyword>
<feature type="transmembrane region" description="Helical" evidence="3">
    <location>
        <begin position="127"/>
        <end position="149"/>
    </location>
</feature>
<gene>
    <name evidence="5" type="ORF">SCH01S_35_00580</name>
</gene>
<feature type="transmembrane region" description="Helical" evidence="3">
    <location>
        <begin position="97"/>
        <end position="115"/>
    </location>
</feature>
<evidence type="ECO:0000259" key="4">
    <source>
        <dbReference type="PROSITE" id="PS50109"/>
    </source>
</evidence>
<dbReference type="InterPro" id="IPR005467">
    <property type="entry name" value="His_kinase_dom"/>
</dbReference>
<dbReference type="Proteomes" id="UP000033202">
    <property type="component" value="Unassembled WGS sequence"/>
</dbReference>
<comment type="catalytic activity">
    <reaction evidence="1">
        <text>ATP + protein L-histidine = ADP + protein N-phospho-L-histidine.</text>
        <dbReference type="EC" id="2.7.13.3"/>
    </reaction>
</comment>
<dbReference type="Gene3D" id="3.30.565.10">
    <property type="entry name" value="Histidine kinase-like ATPase, C-terminal domain"/>
    <property type="match status" value="1"/>
</dbReference>
<dbReference type="InterPro" id="IPR050640">
    <property type="entry name" value="Bact_2-comp_sensor_kinase"/>
</dbReference>
<dbReference type="GO" id="GO:0016020">
    <property type="term" value="C:membrane"/>
    <property type="evidence" value="ECO:0007669"/>
    <property type="project" value="InterPro"/>
</dbReference>
<keyword evidence="6" id="KW-1185">Reference proteome</keyword>
<evidence type="ECO:0000256" key="2">
    <source>
        <dbReference type="ARBA" id="ARBA00012438"/>
    </source>
</evidence>
<evidence type="ECO:0000256" key="3">
    <source>
        <dbReference type="SAM" id="Phobius"/>
    </source>
</evidence>
<keyword evidence="3" id="KW-0472">Membrane</keyword>
<keyword evidence="5" id="KW-0808">Transferase</keyword>
<dbReference type="SUPFAM" id="SSF55874">
    <property type="entry name" value="ATPase domain of HSP90 chaperone/DNA topoisomerase II/histidine kinase"/>
    <property type="match status" value="1"/>
</dbReference>
<sequence>MSSDAPVTNEPEAGFLLPFDEPALRFDRRQEDLSRRSLWSVRTGAMKEDTGDRRRSRVALEVATYSILGFWLFYVVIASTQSLIVGWDNQFELVQRRIGVTIAGIALTFLLYAILRRFDDRSFGERIAVAFIAAVPCAIGIGLANYYFFNAYKPEVIYRDPEMLREMIRHPYMAKNIAEIAVSRYFFLTAWAALYLAISYASETREAERRVAAFAQTAKEAEIRALRYQVNPHFLFNTLNSLSSLVMTGRTHEAEAMIMNLSTFYRTSLSGDPMDDVPLAEEVRLQRLYLDIEAVRFPDRLKTEIDLPEELMQLCVPGLILQPLVENAIKYGVSKANRPVTISITARSERGKLVLTVSDDGKGPGEAAEHGTGVGLANVRDRLQARFGSKAGLVTHAPKGGGFVVTVAMPEVKDGCH</sequence>